<gene>
    <name evidence="4" type="ORF">A2660_03015</name>
</gene>
<name>A0A1F5NQA5_9BACT</name>
<feature type="domain" description="Double zinc ribbon" evidence="3">
    <location>
        <begin position="17"/>
        <end position="68"/>
    </location>
</feature>
<sequence>MDTIGITKLFKKLGQAILDLVFPIACLVCSVDGTYLCQKCHDKLARLAKQKCLVCQKPSPFGKTHPECRTKNSVDGAIAALDYKNRDVQKIIETFKYNFVSDLAVPLSELLVEAIKSQNLSEYFQDFIIVPIPLHTRRHNWRGFNQALLLSQTLSEHLNIPLQDQLVRRHKFTKPQTTLNAEARKKNIENAFELSGNPENKKILLVDDVVTSGSTANELAKLLKRGKAAEVWILTSAHG</sequence>
<proteinExistence type="inferred from homology"/>
<organism evidence="4 5">
    <name type="scientific">Candidatus Doudnabacteria bacterium RIFCSPHIGHO2_01_FULL_45_18</name>
    <dbReference type="NCBI Taxonomy" id="1817823"/>
    <lineage>
        <taxon>Bacteria</taxon>
        <taxon>Candidatus Doudnaibacteriota</taxon>
    </lineage>
</organism>
<accession>A0A1F5NQA5</accession>
<evidence type="ECO:0000313" key="5">
    <source>
        <dbReference type="Proteomes" id="UP000176233"/>
    </source>
</evidence>
<dbReference type="InterPro" id="IPR051910">
    <property type="entry name" value="ComF/GntX_DNA_util-trans"/>
</dbReference>
<feature type="domain" description="Phosphoribosyltransferase" evidence="2">
    <location>
        <begin position="147"/>
        <end position="236"/>
    </location>
</feature>
<dbReference type="InterPro" id="IPR000836">
    <property type="entry name" value="PRTase_dom"/>
</dbReference>
<comment type="caution">
    <text evidence="4">The sequence shown here is derived from an EMBL/GenBank/DDBJ whole genome shotgun (WGS) entry which is preliminary data.</text>
</comment>
<dbReference type="Proteomes" id="UP000176233">
    <property type="component" value="Unassembled WGS sequence"/>
</dbReference>
<evidence type="ECO:0000313" key="4">
    <source>
        <dbReference type="EMBL" id="OGE79712.1"/>
    </source>
</evidence>
<dbReference type="InterPro" id="IPR029057">
    <property type="entry name" value="PRTase-like"/>
</dbReference>
<evidence type="ECO:0008006" key="6">
    <source>
        <dbReference type="Google" id="ProtNLM"/>
    </source>
</evidence>
<dbReference type="CDD" id="cd06223">
    <property type="entry name" value="PRTases_typeI"/>
    <property type="match status" value="1"/>
</dbReference>
<dbReference type="InterPro" id="IPR044005">
    <property type="entry name" value="DZR_2"/>
</dbReference>
<protein>
    <recommendedName>
        <fullName evidence="6">Phosphoribosyltransferase domain-containing protein</fullName>
    </recommendedName>
</protein>
<dbReference type="AlphaFoldDB" id="A0A1F5NQA5"/>
<evidence type="ECO:0000256" key="1">
    <source>
        <dbReference type="ARBA" id="ARBA00008007"/>
    </source>
</evidence>
<dbReference type="SUPFAM" id="SSF53271">
    <property type="entry name" value="PRTase-like"/>
    <property type="match status" value="1"/>
</dbReference>
<dbReference type="EMBL" id="MFEJ01000031">
    <property type="protein sequence ID" value="OGE79712.1"/>
    <property type="molecule type" value="Genomic_DNA"/>
</dbReference>
<evidence type="ECO:0000259" key="2">
    <source>
        <dbReference type="Pfam" id="PF00156"/>
    </source>
</evidence>
<reference evidence="4 5" key="1">
    <citation type="journal article" date="2016" name="Nat. Commun.">
        <title>Thousands of microbial genomes shed light on interconnected biogeochemical processes in an aquifer system.</title>
        <authorList>
            <person name="Anantharaman K."/>
            <person name="Brown C.T."/>
            <person name="Hug L.A."/>
            <person name="Sharon I."/>
            <person name="Castelle C.J."/>
            <person name="Probst A.J."/>
            <person name="Thomas B.C."/>
            <person name="Singh A."/>
            <person name="Wilkins M.J."/>
            <person name="Karaoz U."/>
            <person name="Brodie E.L."/>
            <person name="Williams K.H."/>
            <person name="Hubbard S.S."/>
            <person name="Banfield J.F."/>
        </authorList>
    </citation>
    <scope>NUCLEOTIDE SEQUENCE [LARGE SCALE GENOMIC DNA]</scope>
</reference>
<dbReference type="PANTHER" id="PTHR47505:SF1">
    <property type="entry name" value="DNA UTILIZATION PROTEIN YHGH"/>
    <property type="match status" value="1"/>
</dbReference>
<comment type="similarity">
    <text evidence="1">Belongs to the ComF/GntX family.</text>
</comment>
<dbReference type="Gene3D" id="3.40.50.2020">
    <property type="match status" value="1"/>
</dbReference>
<dbReference type="Pfam" id="PF18912">
    <property type="entry name" value="DZR_2"/>
    <property type="match status" value="1"/>
</dbReference>
<evidence type="ECO:0000259" key="3">
    <source>
        <dbReference type="Pfam" id="PF18912"/>
    </source>
</evidence>
<dbReference type="PANTHER" id="PTHR47505">
    <property type="entry name" value="DNA UTILIZATION PROTEIN YHGH"/>
    <property type="match status" value="1"/>
</dbReference>
<dbReference type="Pfam" id="PF00156">
    <property type="entry name" value="Pribosyltran"/>
    <property type="match status" value="1"/>
</dbReference>